<evidence type="ECO:0000259" key="2">
    <source>
        <dbReference type="Pfam" id="PF00266"/>
    </source>
</evidence>
<dbReference type="InterPro" id="IPR000192">
    <property type="entry name" value="Aminotrans_V_dom"/>
</dbReference>
<dbReference type="Gene3D" id="3.40.640.10">
    <property type="entry name" value="Type I PLP-dependent aspartate aminotransferase-like (Major domain)"/>
    <property type="match status" value="1"/>
</dbReference>
<keyword evidence="4" id="KW-1185">Reference proteome</keyword>
<feature type="domain" description="Aminotransferase class V" evidence="2">
    <location>
        <begin position="6"/>
        <end position="79"/>
    </location>
</feature>
<dbReference type="SUPFAM" id="SSF53383">
    <property type="entry name" value="PLP-dependent transferases"/>
    <property type="match status" value="1"/>
</dbReference>
<dbReference type="Proteomes" id="UP001605036">
    <property type="component" value="Unassembled WGS sequence"/>
</dbReference>
<gene>
    <name evidence="3" type="ORF">R1flu_006068</name>
</gene>
<evidence type="ECO:0000256" key="1">
    <source>
        <dbReference type="ARBA" id="ARBA00022898"/>
    </source>
</evidence>
<comment type="caution">
    <text evidence="3">The sequence shown here is derived from an EMBL/GenBank/DDBJ whole genome shotgun (WGS) entry which is preliminary data.</text>
</comment>
<dbReference type="PANTHER" id="PTHR43092">
    <property type="entry name" value="L-CYSTEINE DESULFHYDRASE"/>
    <property type="match status" value="1"/>
</dbReference>
<sequence>MPSILLPVKEMVSLCRSHGVEQVLVDGAKALGNVEVDVQEINADFYTSNCHKWFFIPPVAFFHCKSQHLDRLHHPLVSTTHGEGLAAECAWVGTRDYSAQLAVPAAAEFIQKETGGLEALGASITIRPWLGGICWRTNGERCEELQQRWPPPWSWKTSLDIQAYRTYAFLNGVAIVACGSHNLLCMRRDQRSTGNKQAAGGMGSTTYRAKAGAVLDGLAGSRLGWRT</sequence>
<organism evidence="3 4">
    <name type="scientific">Riccia fluitans</name>
    <dbReference type="NCBI Taxonomy" id="41844"/>
    <lineage>
        <taxon>Eukaryota</taxon>
        <taxon>Viridiplantae</taxon>
        <taxon>Streptophyta</taxon>
        <taxon>Embryophyta</taxon>
        <taxon>Marchantiophyta</taxon>
        <taxon>Marchantiopsida</taxon>
        <taxon>Marchantiidae</taxon>
        <taxon>Marchantiales</taxon>
        <taxon>Ricciaceae</taxon>
        <taxon>Riccia</taxon>
    </lineage>
</organism>
<keyword evidence="1" id="KW-0663">Pyridoxal phosphate</keyword>
<evidence type="ECO:0000313" key="4">
    <source>
        <dbReference type="Proteomes" id="UP001605036"/>
    </source>
</evidence>
<dbReference type="EMBL" id="JBHFFA010000003">
    <property type="protein sequence ID" value="KAL2634589.1"/>
    <property type="molecule type" value="Genomic_DNA"/>
</dbReference>
<reference evidence="3 4" key="1">
    <citation type="submission" date="2024-09" db="EMBL/GenBank/DDBJ databases">
        <title>Chromosome-scale assembly of Riccia fluitans.</title>
        <authorList>
            <person name="Paukszto L."/>
            <person name="Sawicki J."/>
            <person name="Karawczyk K."/>
            <person name="Piernik-Szablinska J."/>
            <person name="Szczecinska M."/>
            <person name="Mazdziarz M."/>
        </authorList>
    </citation>
    <scope>NUCLEOTIDE SEQUENCE [LARGE SCALE GENOMIC DNA]</scope>
    <source>
        <strain evidence="3">Rf_01</strain>
        <tissue evidence="3">Aerial parts of the thallus</tissue>
    </source>
</reference>
<evidence type="ECO:0000313" key="3">
    <source>
        <dbReference type="EMBL" id="KAL2634589.1"/>
    </source>
</evidence>
<name>A0ABD1YW01_9MARC</name>
<dbReference type="PANTHER" id="PTHR43092:SF2">
    <property type="entry name" value="HERCYNYLCYSTEINE SULFOXIDE LYASE"/>
    <property type="match status" value="1"/>
</dbReference>
<dbReference type="InterPro" id="IPR015421">
    <property type="entry name" value="PyrdxlP-dep_Trfase_major"/>
</dbReference>
<dbReference type="AlphaFoldDB" id="A0ABD1YW01"/>
<dbReference type="InterPro" id="IPR015424">
    <property type="entry name" value="PyrdxlP-dep_Trfase"/>
</dbReference>
<protein>
    <recommendedName>
        <fullName evidence="2">Aminotransferase class V domain-containing protein</fullName>
    </recommendedName>
</protein>
<proteinExistence type="predicted"/>
<accession>A0ABD1YW01</accession>
<dbReference type="Pfam" id="PF00266">
    <property type="entry name" value="Aminotran_5"/>
    <property type="match status" value="1"/>
</dbReference>